<organism evidence="1">
    <name type="scientific">marine sediment metagenome</name>
    <dbReference type="NCBI Taxonomy" id="412755"/>
    <lineage>
        <taxon>unclassified sequences</taxon>
        <taxon>metagenomes</taxon>
        <taxon>ecological metagenomes</taxon>
    </lineage>
</organism>
<gene>
    <name evidence="1" type="ORF">S06H3_64209</name>
</gene>
<sequence>DRVEVLYIDGCNKSSAIRYLLGEIFVLEGYVESFNSFPAISSEVAAYARLYLWELMKQAGEGNYFYCDTDSLFVNESGLYNLGDKLNNTELGGLKIIEKMDWVDIRGLKDYTTGRKK</sequence>
<name>X1QJL3_9ZZZZ</name>
<dbReference type="InterPro" id="IPR043502">
    <property type="entry name" value="DNA/RNA_pol_sf"/>
</dbReference>
<comment type="caution">
    <text evidence="1">The sequence shown here is derived from an EMBL/GenBank/DDBJ whole genome shotgun (WGS) entry which is preliminary data.</text>
</comment>
<dbReference type="SUPFAM" id="SSF56672">
    <property type="entry name" value="DNA/RNA polymerases"/>
    <property type="match status" value="1"/>
</dbReference>
<dbReference type="InterPro" id="IPR023211">
    <property type="entry name" value="DNA_pol_palm_dom_sf"/>
</dbReference>
<dbReference type="AlphaFoldDB" id="X1QJL3"/>
<evidence type="ECO:0000313" key="1">
    <source>
        <dbReference type="EMBL" id="GAI51205.1"/>
    </source>
</evidence>
<proteinExistence type="predicted"/>
<accession>X1QJL3</accession>
<dbReference type="EMBL" id="BARV01042816">
    <property type="protein sequence ID" value="GAI51205.1"/>
    <property type="molecule type" value="Genomic_DNA"/>
</dbReference>
<reference evidence="1" key="1">
    <citation type="journal article" date="2014" name="Front. Microbiol.">
        <title>High frequency of phylogenetically diverse reductive dehalogenase-homologous genes in deep subseafloor sedimentary metagenomes.</title>
        <authorList>
            <person name="Kawai M."/>
            <person name="Futagami T."/>
            <person name="Toyoda A."/>
            <person name="Takaki Y."/>
            <person name="Nishi S."/>
            <person name="Hori S."/>
            <person name="Arai W."/>
            <person name="Tsubouchi T."/>
            <person name="Morono Y."/>
            <person name="Uchiyama I."/>
            <person name="Ito T."/>
            <person name="Fujiyama A."/>
            <person name="Inagaki F."/>
            <person name="Takami H."/>
        </authorList>
    </citation>
    <scope>NUCLEOTIDE SEQUENCE</scope>
    <source>
        <strain evidence="1">Expedition CK06-06</strain>
    </source>
</reference>
<protein>
    <submittedName>
        <fullName evidence="1">Uncharacterized protein</fullName>
    </submittedName>
</protein>
<dbReference type="Gene3D" id="3.90.1600.10">
    <property type="entry name" value="Palm domain of DNA polymerase"/>
    <property type="match status" value="1"/>
</dbReference>
<feature type="non-terminal residue" evidence="1">
    <location>
        <position position="1"/>
    </location>
</feature>